<name>A0A2T0PXF0_9ACTN</name>
<sequence length="435" mass="44878">MESAPVPRRRRFGRWARWAVVAAAAVLVSAAGARVALAPPPIPPVSHAAVRGLEPIASAGFTVVHAGAPASRPSHGYSVYGGRSGPEHGRLLLVWRAAGSGRASEGASGRTGRYTWVETPEEYREAAPSVHYRLVGHGLPVESLLWASDLLNTGDAPAPPGLLDAGASLGLWPLGHVDAPEGLPFAPRFHLSLVRRVPHALPAQESTVDVYTAPDDDALFAAASAYVGAMAGRQDGTEADEPVRTRLWRQDGQIAYAEGRGLTPAELDTVLAGLDAPGDAPSALLGTLPVSADPASSAALVSDDVLLTEGRDGPVAWSVRARSAAGVWELTAVVQGGSGTAMGDLSGGDLDEPFTAVAATAEEGALVVARVPDMAFEVELTGTGGWRTLLEQIPGTGGGELGSWRSAWVPAGVEPRELLARAVDGEVLMRAAYGG</sequence>
<dbReference type="Proteomes" id="UP000237846">
    <property type="component" value="Unassembled WGS sequence"/>
</dbReference>
<protein>
    <submittedName>
        <fullName evidence="1">Uncharacterized protein</fullName>
    </submittedName>
</protein>
<keyword evidence="2" id="KW-1185">Reference proteome</keyword>
<dbReference type="AlphaFoldDB" id="A0A2T0PXF0"/>
<evidence type="ECO:0000313" key="2">
    <source>
        <dbReference type="Proteomes" id="UP000237846"/>
    </source>
</evidence>
<proteinExistence type="predicted"/>
<reference evidence="1 2" key="1">
    <citation type="submission" date="2018-03" db="EMBL/GenBank/DDBJ databases">
        <title>Genomic Encyclopedia of Archaeal and Bacterial Type Strains, Phase II (KMG-II): from individual species to whole genera.</title>
        <authorList>
            <person name="Goeker M."/>
        </authorList>
    </citation>
    <scope>NUCLEOTIDE SEQUENCE [LARGE SCALE GENOMIC DNA]</scope>
    <source>
        <strain evidence="1 2">DSM 45601</strain>
    </source>
</reference>
<accession>A0A2T0PXF0</accession>
<organism evidence="1 2">
    <name type="scientific">Allonocardiopsis opalescens</name>
    <dbReference type="NCBI Taxonomy" id="1144618"/>
    <lineage>
        <taxon>Bacteria</taxon>
        <taxon>Bacillati</taxon>
        <taxon>Actinomycetota</taxon>
        <taxon>Actinomycetes</taxon>
        <taxon>Streptosporangiales</taxon>
        <taxon>Allonocardiopsis</taxon>
    </lineage>
</organism>
<dbReference type="RefSeq" id="WP_146159552.1">
    <property type="nucleotide sequence ID" value="NZ_PVZC01000008.1"/>
</dbReference>
<dbReference type="EMBL" id="PVZC01000008">
    <property type="protein sequence ID" value="PRX96214.1"/>
    <property type="molecule type" value="Genomic_DNA"/>
</dbReference>
<comment type="caution">
    <text evidence="1">The sequence shown here is derived from an EMBL/GenBank/DDBJ whole genome shotgun (WGS) entry which is preliminary data.</text>
</comment>
<evidence type="ECO:0000313" key="1">
    <source>
        <dbReference type="EMBL" id="PRX96214.1"/>
    </source>
</evidence>
<gene>
    <name evidence="1" type="ORF">CLV72_108220</name>
</gene>